<evidence type="ECO:0000256" key="3">
    <source>
        <dbReference type="ARBA" id="ARBA00022692"/>
    </source>
</evidence>
<keyword evidence="5" id="KW-0406">Ion transport</keyword>
<dbReference type="SFLD" id="SFLDS00052">
    <property type="entry name" value="Ferric_Reductase_Domain"/>
    <property type="match status" value="1"/>
</dbReference>
<feature type="transmembrane region" description="Helical" evidence="8">
    <location>
        <begin position="417"/>
        <end position="437"/>
    </location>
</feature>
<dbReference type="SUPFAM" id="SSF52343">
    <property type="entry name" value="Ferredoxin reductase-like, C-terminal NADP-linked domain"/>
    <property type="match status" value="1"/>
</dbReference>
<dbReference type="OrthoDB" id="167398at2759"/>
<feature type="transmembrane region" description="Helical" evidence="8">
    <location>
        <begin position="274"/>
        <end position="292"/>
    </location>
</feature>
<evidence type="ECO:0000256" key="2">
    <source>
        <dbReference type="ARBA" id="ARBA00022448"/>
    </source>
</evidence>
<feature type="transmembrane region" description="Helical" evidence="8">
    <location>
        <begin position="387"/>
        <end position="410"/>
    </location>
</feature>
<evidence type="ECO:0000256" key="7">
    <source>
        <dbReference type="SAM" id="MobiDB-lite"/>
    </source>
</evidence>
<reference evidence="11" key="1">
    <citation type="submission" date="2021-12" db="EMBL/GenBank/DDBJ databases">
        <title>Curvularia clavata genome.</title>
        <authorList>
            <person name="Cao Y."/>
        </authorList>
    </citation>
    <scope>NUCLEOTIDE SEQUENCE</scope>
    <source>
        <strain evidence="11">Yc1106</strain>
    </source>
</reference>
<feature type="transmembrane region" description="Helical" evidence="8">
    <location>
        <begin position="212"/>
        <end position="233"/>
    </location>
</feature>
<feature type="domain" description="Ferric oxidoreductase" evidence="10">
    <location>
        <begin position="316"/>
        <end position="432"/>
    </location>
</feature>
<dbReference type="PANTHER" id="PTHR32361">
    <property type="entry name" value="FERRIC/CUPRIC REDUCTASE TRANSMEMBRANE COMPONENT"/>
    <property type="match status" value="1"/>
</dbReference>
<keyword evidence="9" id="KW-0732">Signal</keyword>
<accession>A0A9Q8Z981</accession>
<feature type="transmembrane region" description="Helical" evidence="8">
    <location>
        <begin position="351"/>
        <end position="375"/>
    </location>
</feature>
<evidence type="ECO:0000256" key="1">
    <source>
        <dbReference type="ARBA" id="ARBA00004141"/>
    </source>
</evidence>
<sequence length="750" mass="83211">MPAIHVWLFSSLIALQLHTEGIKADGIGLIGYGKTLYNPTCSFACRNVIRKQTLACTPTDSSTNHGTAHNPVSTPAKCFVQDKMFLKTMALCIDVYCSLSDKPSKDLLEDYWASHLGTGTLGNYQFVPVMSYTEALAAAQEDEVKARANPASPTTAKVPVGLKPYKVTSPLALTTGGSGALNETCFVAPVQWQLQWNYMSDFEINEKGHSTMTIVVAAVAISLPVLLSLLRFVPGLSANRSWSNFKSLLIYPATFGRKHREPVAGGLVPTRGQTLYIIFISLLNLILLVAPYTIKQPQASFLTKGKQLLSIIGNRAGSMAMGNVVALFLFSSRNSILLYVTDWSYSTYLLLHCWLGYWAILHTIIHSAMLWRYYILVGSYPAEILRLYWQWGTVGTVAACALIPFSLLTIRQKFYEFFIISHIVLSLLFLLGFYYHIWYVYTWSWGYEIWMFVAAGIWALERVIRIARVVFQGSKTAIITVIPGTDSEYVRIEVEGKQLMSGVAYICFPTLSWRFWETHPFSVSGYVSDFLPGHSDRLNLSSGSDISPRPDDAKEKDASATVTTSTAVHSETSPVHTTFFARTRTGITKTLQEKAVRSEDQQVRLRVLIDGPYNHSGSVRSQLAQCSSILCIVGGVGITAVLPFLKEYRNKNTELFWSSRKSGLVDDLTPTLKSLSPNVEVKTLVGERFNLDTIIQQSLVRHEASGNGPVAVLVSGPPGLADDVRYTLIKAARSSKENRAFILIDEAFSW</sequence>
<name>A0A9Q8Z981_CURCL</name>
<keyword evidence="6 8" id="KW-0472">Membrane</keyword>
<dbReference type="Gene3D" id="3.40.50.80">
    <property type="entry name" value="Nucleotide-binding domain of ferredoxin-NADP reductase (FNR) module"/>
    <property type="match status" value="1"/>
</dbReference>
<dbReference type="VEuPathDB" id="FungiDB:yc1106_05274"/>
<feature type="transmembrane region" description="Helical" evidence="8">
    <location>
        <begin position="623"/>
        <end position="645"/>
    </location>
</feature>
<dbReference type="SFLD" id="SFLDG01168">
    <property type="entry name" value="Ferric_reductase_subgroup_(FRE"/>
    <property type="match status" value="1"/>
</dbReference>
<keyword evidence="2" id="KW-0813">Transport</keyword>
<feature type="compositionally biased region" description="Basic and acidic residues" evidence="7">
    <location>
        <begin position="548"/>
        <end position="558"/>
    </location>
</feature>
<feature type="signal peptide" evidence="9">
    <location>
        <begin position="1"/>
        <end position="24"/>
    </location>
</feature>
<organism evidence="11 12">
    <name type="scientific">Curvularia clavata</name>
    <dbReference type="NCBI Taxonomy" id="95742"/>
    <lineage>
        <taxon>Eukaryota</taxon>
        <taxon>Fungi</taxon>
        <taxon>Dikarya</taxon>
        <taxon>Ascomycota</taxon>
        <taxon>Pezizomycotina</taxon>
        <taxon>Dothideomycetes</taxon>
        <taxon>Pleosporomycetidae</taxon>
        <taxon>Pleosporales</taxon>
        <taxon>Pleosporineae</taxon>
        <taxon>Pleosporaceae</taxon>
        <taxon>Curvularia</taxon>
    </lineage>
</organism>
<dbReference type="InterPro" id="IPR051410">
    <property type="entry name" value="Ferric/Cupric_Reductase"/>
</dbReference>
<evidence type="ECO:0000256" key="4">
    <source>
        <dbReference type="ARBA" id="ARBA00022989"/>
    </source>
</evidence>
<keyword evidence="4 8" id="KW-1133">Transmembrane helix</keyword>
<evidence type="ECO:0000256" key="5">
    <source>
        <dbReference type="ARBA" id="ARBA00023065"/>
    </source>
</evidence>
<protein>
    <recommendedName>
        <fullName evidence="10">Ferric oxidoreductase domain-containing protein</fullName>
    </recommendedName>
</protein>
<dbReference type="EMBL" id="CP089277">
    <property type="protein sequence ID" value="USP78000.1"/>
    <property type="molecule type" value="Genomic_DNA"/>
</dbReference>
<keyword evidence="12" id="KW-1185">Reference proteome</keyword>
<dbReference type="GO" id="GO:0006826">
    <property type="term" value="P:iron ion transport"/>
    <property type="evidence" value="ECO:0007669"/>
    <property type="project" value="TreeGrafter"/>
</dbReference>
<feature type="region of interest" description="Disordered" evidence="7">
    <location>
        <begin position="541"/>
        <end position="566"/>
    </location>
</feature>
<comment type="subcellular location">
    <subcellularLocation>
        <location evidence="1">Membrane</location>
        <topology evidence="1">Multi-pass membrane protein</topology>
    </subcellularLocation>
</comment>
<dbReference type="GO" id="GO:0005886">
    <property type="term" value="C:plasma membrane"/>
    <property type="evidence" value="ECO:0007669"/>
    <property type="project" value="TreeGrafter"/>
</dbReference>
<dbReference type="InterPro" id="IPR039261">
    <property type="entry name" value="FNR_nucleotide-bd"/>
</dbReference>
<evidence type="ECO:0000256" key="6">
    <source>
        <dbReference type="ARBA" id="ARBA00023136"/>
    </source>
</evidence>
<feature type="transmembrane region" description="Helical" evidence="8">
    <location>
        <begin position="312"/>
        <end position="330"/>
    </location>
</feature>
<proteinExistence type="predicted"/>
<gene>
    <name evidence="11" type="ORF">yc1106_05274</name>
</gene>
<dbReference type="GO" id="GO:0000293">
    <property type="term" value="F:ferric-chelate reductase activity"/>
    <property type="evidence" value="ECO:0007669"/>
    <property type="project" value="TreeGrafter"/>
</dbReference>
<evidence type="ECO:0000313" key="12">
    <source>
        <dbReference type="Proteomes" id="UP001056012"/>
    </source>
</evidence>
<dbReference type="Pfam" id="PF01794">
    <property type="entry name" value="Ferric_reduct"/>
    <property type="match status" value="1"/>
</dbReference>
<dbReference type="Proteomes" id="UP001056012">
    <property type="component" value="Chromosome 4"/>
</dbReference>
<dbReference type="PANTHER" id="PTHR32361:SF9">
    <property type="entry name" value="FERRIC REDUCTASE TRANSMEMBRANE COMPONENT 3-RELATED"/>
    <property type="match status" value="1"/>
</dbReference>
<dbReference type="GO" id="GO:0015677">
    <property type="term" value="P:copper ion import"/>
    <property type="evidence" value="ECO:0007669"/>
    <property type="project" value="TreeGrafter"/>
</dbReference>
<dbReference type="InterPro" id="IPR013130">
    <property type="entry name" value="Fe3_Rdtase_TM_dom"/>
</dbReference>
<dbReference type="GO" id="GO:0006879">
    <property type="term" value="P:intracellular iron ion homeostasis"/>
    <property type="evidence" value="ECO:0007669"/>
    <property type="project" value="TreeGrafter"/>
</dbReference>
<evidence type="ECO:0000313" key="11">
    <source>
        <dbReference type="EMBL" id="USP78000.1"/>
    </source>
</evidence>
<dbReference type="CDD" id="cd06186">
    <property type="entry name" value="NOX_Duox_like_FAD_NADP"/>
    <property type="match status" value="1"/>
</dbReference>
<keyword evidence="3 8" id="KW-0812">Transmembrane</keyword>
<feature type="chain" id="PRO_5040504926" description="Ferric oxidoreductase domain-containing protein" evidence="9">
    <location>
        <begin position="25"/>
        <end position="750"/>
    </location>
</feature>
<evidence type="ECO:0000256" key="8">
    <source>
        <dbReference type="SAM" id="Phobius"/>
    </source>
</evidence>
<evidence type="ECO:0000259" key="10">
    <source>
        <dbReference type="Pfam" id="PF01794"/>
    </source>
</evidence>
<feature type="transmembrane region" description="Helical" evidence="8">
    <location>
        <begin position="443"/>
        <end position="460"/>
    </location>
</feature>
<dbReference type="AlphaFoldDB" id="A0A9Q8Z981"/>
<evidence type="ECO:0000256" key="9">
    <source>
        <dbReference type="SAM" id="SignalP"/>
    </source>
</evidence>